<evidence type="ECO:0000259" key="3">
    <source>
        <dbReference type="Pfam" id="PF25954"/>
    </source>
</evidence>
<gene>
    <name evidence="6" type="primary">yibH</name>
    <name evidence="6" type="ORF">L21SP5_00055</name>
</gene>
<dbReference type="PROSITE" id="PS51257">
    <property type="entry name" value="PROKAR_LIPOPROTEIN"/>
    <property type="match status" value="1"/>
</dbReference>
<dbReference type="Pfam" id="PF25989">
    <property type="entry name" value="YknX_C"/>
    <property type="match status" value="1"/>
</dbReference>
<dbReference type="Gene3D" id="2.40.420.20">
    <property type="match status" value="1"/>
</dbReference>
<evidence type="ECO:0000313" key="6">
    <source>
        <dbReference type="EMBL" id="ALO13737.1"/>
    </source>
</evidence>
<dbReference type="SUPFAM" id="SSF111369">
    <property type="entry name" value="HlyD-like secretion proteins"/>
    <property type="match status" value="1"/>
</dbReference>
<dbReference type="Pfam" id="PF25954">
    <property type="entry name" value="Beta-barrel_RND_2"/>
    <property type="match status" value="1"/>
</dbReference>
<dbReference type="InterPro" id="IPR058647">
    <property type="entry name" value="BSH_CzcB-like"/>
</dbReference>
<feature type="domain" description="YknX-like C-terminal permuted SH3-like" evidence="5">
    <location>
        <begin position="271"/>
        <end position="339"/>
    </location>
</feature>
<dbReference type="GO" id="GO:0015562">
    <property type="term" value="F:efflux transmembrane transporter activity"/>
    <property type="evidence" value="ECO:0007669"/>
    <property type="project" value="TreeGrafter"/>
</dbReference>
<evidence type="ECO:0000259" key="4">
    <source>
        <dbReference type="Pfam" id="PF25973"/>
    </source>
</evidence>
<reference evidence="6 7" key="1">
    <citation type="submission" date="2015-11" db="EMBL/GenBank/DDBJ databases">
        <title>Description and complete genome sequence of a novel strain predominating in hypersaline microbial mats and representing a new family of the Bacteriodetes phylum.</title>
        <authorList>
            <person name="Spring S."/>
            <person name="Bunk B."/>
            <person name="Sproer C."/>
            <person name="Klenk H.-P."/>
        </authorList>
    </citation>
    <scope>NUCLEOTIDE SEQUENCE [LARGE SCALE GENOMIC DNA]</scope>
    <source>
        <strain evidence="6 7">L21-Spi-D4</strain>
    </source>
</reference>
<keyword evidence="7" id="KW-1185">Reference proteome</keyword>
<organism evidence="6 7">
    <name type="scientific">Salinivirga cyanobacteriivorans</name>
    <dbReference type="NCBI Taxonomy" id="1307839"/>
    <lineage>
        <taxon>Bacteria</taxon>
        <taxon>Pseudomonadati</taxon>
        <taxon>Bacteroidota</taxon>
        <taxon>Bacteroidia</taxon>
        <taxon>Bacteroidales</taxon>
        <taxon>Salinivirgaceae</taxon>
        <taxon>Salinivirga</taxon>
    </lineage>
</organism>
<sequence>MKNSPFIIIVLMVLASCQIDNPGKKESTNPEVAVEAVERVTRQWPIHTVGTIEADKNLKLSFKIGGIIDQINVEPGEQVAKNQTLASLNTVEIASRVKQAKLAVDKANRDFERVNNLYKDSVATLEQWQNVKTALEAARADLQMARFNQKHATIKAPASATVLKQLAQPGEMVGAGYPVIVLGTTGRKYRVVAQVTDREWVQIKKGDSAVVTMDAHPGKSFNAHIEQINPLPEKYTGTYRVKLIFEKNSLSITTGMITRVEIYPKTTRQYIKVPVDALVEASGNEGYVFVVEQAKAQRRKIEIVRVDHANVYVQKGLKNGEKVITSGKSFVSTGQQVKIIQKN</sequence>
<dbReference type="NCBIfam" id="TIGR01730">
    <property type="entry name" value="RND_mfp"/>
    <property type="match status" value="1"/>
</dbReference>
<dbReference type="GO" id="GO:1990281">
    <property type="term" value="C:efflux pump complex"/>
    <property type="evidence" value="ECO:0007669"/>
    <property type="project" value="TreeGrafter"/>
</dbReference>
<evidence type="ECO:0000313" key="7">
    <source>
        <dbReference type="Proteomes" id="UP000064893"/>
    </source>
</evidence>
<dbReference type="Proteomes" id="UP000064893">
    <property type="component" value="Chromosome"/>
</dbReference>
<feature type="coiled-coil region" evidence="2">
    <location>
        <begin position="97"/>
        <end position="145"/>
    </location>
</feature>
<proteinExistence type="inferred from homology"/>
<dbReference type="OrthoDB" id="9801814at2"/>
<dbReference type="PANTHER" id="PTHR30469">
    <property type="entry name" value="MULTIDRUG RESISTANCE PROTEIN MDTA"/>
    <property type="match status" value="1"/>
</dbReference>
<dbReference type="Gene3D" id="2.40.30.170">
    <property type="match status" value="1"/>
</dbReference>
<dbReference type="EMBL" id="CP013118">
    <property type="protein sequence ID" value="ALO13737.1"/>
    <property type="molecule type" value="Genomic_DNA"/>
</dbReference>
<evidence type="ECO:0000256" key="1">
    <source>
        <dbReference type="ARBA" id="ARBA00009477"/>
    </source>
</evidence>
<protein>
    <submittedName>
        <fullName evidence="6">Inner membrane protein YibH</fullName>
    </submittedName>
</protein>
<dbReference type="KEGG" id="blq:L21SP5_00055"/>
<evidence type="ECO:0000256" key="2">
    <source>
        <dbReference type="SAM" id="Coils"/>
    </source>
</evidence>
<dbReference type="InterPro" id="IPR058792">
    <property type="entry name" value="Beta-barrel_RND_2"/>
</dbReference>
<dbReference type="Pfam" id="PF25973">
    <property type="entry name" value="BSH_CzcB"/>
    <property type="match status" value="1"/>
</dbReference>
<name>A0A0S2HUH9_9BACT</name>
<dbReference type="STRING" id="1307839.L21SP5_00055"/>
<dbReference type="Gene3D" id="2.40.50.100">
    <property type="match status" value="1"/>
</dbReference>
<evidence type="ECO:0000259" key="5">
    <source>
        <dbReference type="Pfam" id="PF25989"/>
    </source>
</evidence>
<dbReference type="RefSeq" id="WP_057951375.1">
    <property type="nucleotide sequence ID" value="NZ_CP013118.1"/>
</dbReference>
<accession>A0A0S2HUH9</accession>
<dbReference type="AlphaFoldDB" id="A0A0S2HUH9"/>
<feature type="domain" description="CzcB-like barrel-sandwich hybrid" evidence="4">
    <location>
        <begin position="62"/>
        <end position="176"/>
    </location>
</feature>
<comment type="similarity">
    <text evidence="1">Belongs to the membrane fusion protein (MFP) (TC 8.A.1) family.</text>
</comment>
<feature type="domain" description="CusB-like beta-barrel" evidence="3">
    <location>
        <begin position="191"/>
        <end position="262"/>
    </location>
</feature>
<keyword evidence="2" id="KW-0175">Coiled coil</keyword>
<dbReference type="PATRIC" id="fig|1307839.3.peg.53"/>
<dbReference type="InterPro" id="IPR006143">
    <property type="entry name" value="RND_pump_MFP"/>
</dbReference>
<dbReference type="InterPro" id="IPR058637">
    <property type="entry name" value="YknX-like_C"/>
</dbReference>
<dbReference type="PANTHER" id="PTHR30469:SF15">
    <property type="entry name" value="HLYD FAMILY OF SECRETION PROTEINS"/>
    <property type="match status" value="1"/>
</dbReference>